<reference evidence="2" key="1">
    <citation type="journal article" date="2023" name="G3 (Bethesda)">
        <title>A reference genome for the long-term kleptoplast-retaining sea slug Elysia crispata morphotype clarki.</title>
        <authorList>
            <person name="Eastman K.E."/>
            <person name="Pendleton A.L."/>
            <person name="Shaikh M.A."/>
            <person name="Suttiyut T."/>
            <person name="Ogas R."/>
            <person name="Tomko P."/>
            <person name="Gavelis G."/>
            <person name="Widhalm J.R."/>
            <person name="Wisecaver J.H."/>
        </authorList>
    </citation>
    <scope>NUCLEOTIDE SEQUENCE</scope>
    <source>
        <strain evidence="2">ECLA1</strain>
    </source>
</reference>
<feature type="region of interest" description="Disordered" evidence="1">
    <location>
        <begin position="49"/>
        <end position="80"/>
    </location>
</feature>
<keyword evidence="3" id="KW-1185">Reference proteome</keyword>
<sequence length="112" mass="12896">MGGQRENVSCQHSENIQQKEKSQLKKRRNNSPEKGLLQCSVSAIVSEVEEADRNGRRRRPRIKSPSLLFDTPELQQTEGTGDVKYRTVVLERRPSTRAVERSAQKEILRCLY</sequence>
<evidence type="ECO:0000313" key="2">
    <source>
        <dbReference type="EMBL" id="KAK3795950.1"/>
    </source>
</evidence>
<feature type="region of interest" description="Disordered" evidence="1">
    <location>
        <begin position="1"/>
        <end position="35"/>
    </location>
</feature>
<evidence type="ECO:0000256" key="1">
    <source>
        <dbReference type="SAM" id="MobiDB-lite"/>
    </source>
</evidence>
<feature type="compositionally biased region" description="Polar residues" evidence="1">
    <location>
        <begin position="1"/>
        <end position="16"/>
    </location>
</feature>
<proteinExistence type="predicted"/>
<accession>A0AAE1AXP5</accession>
<organism evidence="2 3">
    <name type="scientific">Elysia crispata</name>
    <name type="common">lettuce slug</name>
    <dbReference type="NCBI Taxonomy" id="231223"/>
    <lineage>
        <taxon>Eukaryota</taxon>
        <taxon>Metazoa</taxon>
        <taxon>Spiralia</taxon>
        <taxon>Lophotrochozoa</taxon>
        <taxon>Mollusca</taxon>
        <taxon>Gastropoda</taxon>
        <taxon>Heterobranchia</taxon>
        <taxon>Euthyneura</taxon>
        <taxon>Panpulmonata</taxon>
        <taxon>Sacoglossa</taxon>
        <taxon>Placobranchoidea</taxon>
        <taxon>Plakobranchidae</taxon>
        <taxon>Elysia</taxon>
    </lineage>
</organism>
<dbReference type="AlphaFoldDB" id="A0AAE1AXP5"/>
<comment type="caution">
    <text evidence="2">The sequence shown here is derived from an EMBL/GenBank/DDBJ whole genome shotgun (WGS) entry which is preliminary data.</text>
</comment>
<protein>
    <submittedName>
        <fullName evidence="2">Uncharacterized protein</fullName>
    </submittedName>
</protein>
<evidence type="ECO:0000313" key="3">
    <source>
        <dbReference type="Proteomes" id="UP001283361"/>
    </source>
</evidence>
<dbReference type="EMBL" id="JAWDGP010000958">
    <property type="protein sequence ID" value="KAK3795950.1"/>
    <property type="molecule type" value="Genomic_DNA"/>
</dbReference>
<name>A0AAE1AXP5_9GAST</name>
<dbReference type="Proteomes" id="UP001283361">
    <property type="component" value="Unassembled WGS sequence"/>
</dbReference>
<gene>
    <name evidence="2" type="ORF">RRG08_053196</name>
</gene>